<dbReference type="SUPFAM" id="SSF49313">
    <property type="entry name" value="Cadherin-like"/>
    <property type="match status" value="9"/>
</dbReference>
<feature type="domain" description="VWFA" evidence="9">
    <location>
        <begin position="1370"/>
        <end position="1578"/>
    </location>
</feature>
<dbReference type="CDD" id="cd11304">
    <property type="entry name" value="Cadherin_repeat"/>
    <property type="match status" value="9"/>
</dbReference>
<dbReference type="PROSITE" id="PS50268">
    <property type="entry name" value="CADHERIN_2"/>
    <property type="match status" value="9"/>
</dbReference>
<dbReference type="GO" id="GO:0016477">
    <property type="term" value="P:cell migration"/>
    <property type="evidence" value="ECO:0007669"/>
    <property type="project" value="TreeGrafter"/>
</dbReference>
<dbReference type="Gene3D" id="3.40.50.410">
    <property type="entry name" value="von Willebrand factor, type A domain"/>
    <property type="match status" value="1"/>
</dbReference>
<dbReference type="GO" id="GO:0005509">
    <property type="term" value="F:calcium ion binding"/>
    <property type="evidence" value="ECO:0007669"/>
    <property type="project" value="InterPro"/>
</dbReference>
<gene>
    <name evidence="12" type="ORF">AZ468_05275</name>
    <name evidence="11" type="ORF">OPW20_16925</name>
</gene>
<dbReference type="SMART" id="SM00112">
    <property type="entry name" value="CA"/>
    <property type="match status" value="9"/>
</dbReference>
<dbReference type="Pfam" id="PF13519">
    <property type="entry name" value="VWA_2"/>
    <property type="match status" value="1"/>
</dbReference>
<dbReference type="SUPFAM" id="SSF53300">
    <property type="entry name" value="vWA-like"/>
    <property type="match status" value="1"/>
</dbReference>
<keyword evidence="14" id="KW-1185">Reference proteome</keyword>
<feature type="domain" description="Cadherin" evidence="10">
    <location>
        <begin position="1237"/>
        <end position="1367"/>
    </location>
</feature>
<feature type="domain" description="Cadherin" evidence="10">
    <location>
        <begin position="391"/>
        <end position="504"/>
    </location>
</feature>
<feature type="domain" description="Cadherin" evidence="10">
    <location>
        <begin position="881"/>
        <end position="995"/>
    </location>
</feature>
<dbReference type="InterPro" id="IPR002035">
    <property type="entry name" value="VWF_A"/>
</dbReference>
<evidence type="ECO:0000256" key="4">
    <source>
        <dbReference type="ARBA" id="ARBA00022737"/>
    </source>
</evidence>
<dbReference type="GO" id="GO:0016342">
    <property type="term" value="C:catenin complex"/>
    <property type="evidence" value="ECO:0007669"/>
    <property type="project" value="TreeGrafter"/>
</dbReference>
<dbReference type="NCBIfam" id="TIGR01965">
    <property type="entry name" value="VCBS_repeat"/>
    <property type="match status" value="1"/>
</dbReference>
<dbReference type="InterPro" id="IPR013783">
    <property type="entry name" value="Ig-like_fold"/>
</dbReference>
<dbReference type="SUPFAM" id="SSF51120">
    <property type="entry name" value="beta-Roll"/>
    <property type="match status" value="1"/>
</dbReference>
<dbReference type="Proteomes" id="UP001150001">
    <property type="component" value="Unassembled WGS sequence"/>
</dbReference>
<dbReference type="InterPro" id="IPR039808">
    <property type="entry name" value="Cadherin"/>
</dbReference>
<keyword evidence="3" id="KW-0732">Signal</keyword>
<feature type="region of interest" description="Disordered" evidence="8">
    <location>
        <begin position="741"/>
        <end position="762"/>
    </location>
</feature>
<keyword evidence="4" id="KW-0677">Repeat</keyword>
<dbReference type="InterPro" id="IPR019960">
    <property type="entry name" value="T1SS_VCA0849"/>
</dbReference>
<feature type="domain" description="Cadherin" evidence="10">
    <location>
        <begin position="271"/>
        <end position="385"/>
    </location>
</feature>
<dbReference type="PROSITE" id="PS00330">
    <property type="entry name" value="HEMOLYSIN_CALCIUM"/>
    <property type="match status" value="2"/>
</dbReference>
<evidence type="ECO:0000256" key="8">
    <source>
        <dbReference type="SAM" id="MobiDB-lite"/>
    </source>
</evidence>
<comment type="caution">
    <text evidence="12">The sequence shown here is derived from an EMBL/GenBank/DDBJ whole genome shotgun (WGS) entry which is preliminary data.</text>
</comment>
<dbReference type="GO" id="GO:0000902">
    <property type="term" value="P:cell morphogenesis"/>
    <property type="evidence" value="ECO:0007669"/>
    <property type="project" value="TreeGrafter"/>
</dbReference>
<feature type="compositionally biased region" description="Pro residues" evidence="8">
    <location>
        <begin position="743"/>
        <end position="754"/>
    </location>
</feature>
<evidence type="ECO:0000313" key="11">
    <source>
        <dbReference type="EMBL" id="MDC5741759.1"/>
    </source>
</evidence>
<dbReference type="Gene3D" id="2.60.40.10">
    <property type="entry name" value="Immunoglobulins"/>
    <property type="match status" value="1"/>
</dbReference>
<dbReference type="InterPro" id="IPR036465">
    <property type="entry name" value="vWFA_dom_sf"/>
</dbReference>
<dbReference type="GO" id="GO:0008013">
    <property type="term" value="F:beta-catenin binding"/>
    <property type="evidence" value="ECO:0007669"/>
    <property type="project" value="TreeGrafter"/>
</dbReference>
<evidence type="ECO:0000256" key="3">
    <source>
        <dbReference type="ARBA" id="ARBA00022729"/>
    </source>
</evidence>
<dbReference type="GO" id="GO:0016339">
    <property type="term" value="P:calcium-dependent cell-cell adhesion via plasma membrane cell adhesion molecules"/>
    <property type="evidence" value="ECO:0007669"/>
    <property type="project" value="TreeGrafter"/>
</dbReference>
<feature type="domain" description="Cadherin" evidence="10">
    <location>
        <begin position="510"/>
        <end position="623"/>
    </location>
</feature>
<dbReference type="Gene3D" id="2.60.40.60">
    <property type="entry name" value="Cadherins"/>
    <property type="match status" value="9"/>
</dbReference>
<keyword evidence="5" id="KW-0106">Calcium</keyword>
<dbReference type="GO" id="GO:0005912">
    <property type="term" value="C:adherens junction"/>
    <property type="evidence" value="ECO:0007669"/>
    <property type="project" value="TreeGrafter"/>
</dbReference>
<keyword evidence="6" id="KW-1133">Transmembrane helix</keyword>
<dbReference type="InterPro" id="IPR015919">
    <property type="entry name" value="Cadherin-like_sf"/>
</dbReference>
<accession>A0A178JGM4</accession>
<keyword evidence="2" id="KW-0812">Transmembrane</keyword>
<dbReference type="Pfam" id="PF00028">
    <property type="entry name" value="Cadherin"/>
    <property type="match status" value="1"/>
</dbReference>
<feature type="domain" description="Cadherin" evidence="10">
    <location>
        <begin position="1000"/>
        <end position="1114"/>
    </location>
</feature>
<evidence type="ECO:0000313" key="14">
    <source>
        <dbReference type="Proteomes" id="UP001150001"/>
    </source>
</evidence>
<reference evidence="11" key="2">
    <citation type="submission" date="2022-11" db="EMBL/GenBank/DDBJ databases">
        <title>Role of the vibriolysin VemA secreted by the emergent pathogen Vibrio europaeus in the colonization of Manila clam mucus.</title>
        <authorList>
            <person name="Martinez C."/>
            <person name="Rodriguez S."/>
            <person name="Vences A."/>
            <person name="Barja J.L."/>
            <person name="Toranzo A.E."/>
            <person name="Dubert J."/>
        </authorList>
    </citation>
    <scope>NUCLEOTIDE SEQUENCE</scope>
    <source>
        <strain evidence="11">3454</strain>
    </source>
</reference>
<dbReference type="SMART" id="SM00327">
    <property type="entry name" value="VWA"/>
    <property type="match status" value="1"/>
</dbReference>
<dbReference type="InterPro" id="IPR002126">
    <property type="entry name" value="Cadherin-like_dom"/>
</dbReference>
<dbReference type="PROSITE" id="PS50234">
    <property type="entry name" value="VWFA"/>
    <property type="match status" value="1"/>
</dbReference>
<evidence type="ECO:0000313" key="13">
    <source>
        <dbReference type="Proteomes" id="UP000094761"/>
    </source>
</evidence>
<evidence type="ECO:0000313" key="12">
    <source>
        <dbReference type="EMBL" id="OAN00537.1"/>
    </source>
</evidence>
<dbReference type="Proteomes" id="UP000094761">
    <property type="component" value="Unassembled WGS sequence"/>
</dbReference>
<dbReference type="InterPro" id="IPR011049">
    <property type="entry name" value="Serralysin-like_metalloprot_C"/>
</dbReference>
<dbReference type="Gene3D" id="2.150.10.10">
    <property type="entry name" value="Serralysin-like metalloprotease, C-terminal"/>
    <property type="match status" value="1"/>
</dbReference>
<dbReference type="OrthoDB" id="5918572at2"/>
<dbReference type="NCBIfam" id="TIGR03661">
    <property type="entry name" value="T1SS_VCA0849"/>
    <property type="match status" value="1"/>
</dbReference>
<evidence type="ECO:0000259" key="9">
    <source>
        <dbReference type="PROSITE" id="PS50234"/>
    </source>
</evidence>
<evidence type="ECO:0000256" key="1">
    <source>
        <dbReference type="ARBA" id="ARBA00004167"/>
    </source>
</evidence>
<organism evidence="12 13">
    <name type="scientific">Vibrio europaeus</name>
    <dbReference type="NCBI Taxonomy" id="300876"/>
    <lineage>
        <taxon>Bacteria</taxon>
        <taxon>Pseudomonadati</taxon>
        <taxon>Pseudomonadota</taxon>
        <taxon>Gammaproteobacteria</taxon>
        <taxon>Vibrionales</taxon>
        <taxon>Vibrionaceae</taxon>
        <taxon>Vibrio</taxon>
        <taxon>Vibrio oreintalis group</taxon>
    </lineage>
</organism>
<dbReference type="InterPro" id="IPR001343">
    <property type="entry name" value="Hemolysn_Ca-bd"/>
</dbReference>
<evidence type="ECO:0000256" key="6">
    <source>
        <dbReference type="ARBA" id="ARBA00022989"/>
    </source>
</evidence>
<evidence type="ECO:0000256" key="2">
    <source>
        <dbReference type="ARBA" id="ARBA00022692"/>
    </source>
</evidence>
<dbReference type="PRINTS" id="PR00313">
    <property type="entry name" value="CABNDNGRPT"/>
</dbReference>
<dbReference type="PANTHER" id="PTHR24027:SF422">
    <property type="entry name" value="CADHERIN DOMAIN-CONTAINING PROTEIN"/>
    <property type="match status" value="1"/>
</dbReference>
<feature type="domain" description="Cadherin" evidence="10">
    <location>
        <begin position="629"/>
        <end position="742"/>
    </location>
</feature>
<feature type="region of interest" description="Disordered" evidence="8">
    <location>
        <begin position="89"/>
        <end position="110"/>
    </location>
</feature>
<dbReference type="PANTHER" id="PTHR24027">
    <property type="entry name" value="CADHERIN-23"/>
    <property type="match status" value="1"/>
</dbReference>
<dbReference type="InterPro" id="IPR010221">
    <property type="entry name" value="VCBS_dom"/>
</dbReference>
<reference evidence="12 13" key="1">
    <citation type="submission" date="2016-03" db="EMBL/GenBank/DDBJ databases">
        <title>Draft genome sequence of the Vibrio tubiashii subs. europaeus.</title>
        <authorList>
            <person name="Spinard E."/>
            <person name="Dubert J."/>
            <person name="Nelson D.R."/>
            <person name="Barja J.L."/>
        </authorList>
    </citation>
    <scope>NUCLEOTIDE SEQUENCE [LARGE SCALE GENOMIC DNA]</scope>
    <source>
        <strain evidence="13">PP-638</strain>
        <strain evidence="12">PP2-638</strain>
    </source>
</reference>
<dbReference type="InterPro" id="IPR018511">
    <property type="entry name" value="Hemolysin-typ_Ca-bd_CS"/>
</dbReference>
<proteinExistence type="predicted"/>
<evidence type="ECO:0000256" key="5">
    <source>
        <dbReference type="ARBA" id="ARBA00022837"/>
    </source>
</evidence>
<dbReference type="RefSeq" id="WP_069666452.1">
    <property type="nucleotide sequence ID" value="NZ_JAPFIM010000026.1"/>
</dbReference>
<dbReference type="EMBL" id="JAPFIT010000018">
    <property type="protein sequence ID" value="MDC5741759.1"/>
    <property type="molecule type" value="Genomic_DNA"/>
</dbReference>
<dbReference type="CDD" id="cd00198">
    <property type="entry name" value="vWFA"/>
    <property type="match status" value="1"/>
</dbReference>
<dbReference type="GO" id="GO:0045296">
    <property type="term" value="F:cadherin binding"/>
    <property type="evidence" value="ECO:0007669"/>
    <property type="project" value="TreeGrafter"/>
</dbReference>
<comment type="subcellular location">
    <subcellularLocation>
        <location evidence="1">Membrane</location>
        <topology evidence="1">Single-pass membrane protein</topology>
    </subcellularLocation>
</comment>
<dbReference type="GO" id="GO:0007156">
    <property type="term" value="P:homophilic cell adhesion via plasma membrane adhesion molecules"/>
    <property type="evidence" value="ECO:0007669"/>
    <property type="project" value="InterPro"/>
</dbReference>
<sequence>MNAKSLAPFMLANTTVVIDINGEIRELLPGEVPGPGEVIVVVGQGATASAEPQIEAQLVGDDQALDLNLDNEIASIIEQIEEGVDPTQNEDFATAAGGQNGSSPTGTGDIERVGAETIAETQFDTSGLESQGLSQTQSLSLLDLVAQAVFVGLDDLEAFETDVPLLLTGTVTATETDIPTFIPQDGVAGDNGVFSIDAAGNWTYIANSAFDELNIGDSLTDVFPIESADGTVGSVTVTINGTNDLPEFITTDEIVPDTDNEVQPITEFAFEDGAYIFDLAENTAAGSPIGQVEAVDPDNDVLIYSISTNLQDGEGEDIFQIDPDTGVISLTDAGAASFVNDFETLANAHQIVVTVTEGDGIGPPQSVDVDVFFNEVNEDDNAPIFNEQNGEEGGYAFSYDENSTDAYVIGTVSATDADGESVTYSIETNVSGEGGDYFEINPTTGEISLTVAGVAAFTNDFELAANVHNLVVRATEVEGLGPVKTTDVTVQLSEINLDDNAPIFNEQNGEEGGYAFSYDENSTDAYVIGTVSATDADGESVTYSIETNVSGEGGDYFEINPASGEISLTAAGVAAFTNDFELAANVHNLVVRATEVEGLGPVKTTDVNVQLSEINLDDNAPIFQEQNGEEGGYAFSYDENSTDEYVIGTVSATDADGENVTYSIETNVYGDSGDYFEINSTTGEISLTAAGVAAFTNDFELASNIHNLVVRATEDPGLGPVKTTDVSVQLSEINLDDNAPIFYPEPPQDQPPQQPDIDGGEWSGEYRFRYRENASEDDVLGTVFASDADGERVTYSIVDNVYNRNFDPLFEIDPVSGEISLTEAGARSFANDFERDANVHRIIVRATEDEGLGPVKTTDVNVTLKEVNRDDNRPEFEDTGRGGEYNFSYFENRDGDHILGKVSASDADGEAVTYSISRNITDPNGRAIYEIDPSTGEITLTRAGVRSFANDYEQRSNDHEIVVTATEVPGLGPQKSTNVVVNLSEKNRDDNKPIFEETNRRGEYDFEYRENRDGDDVLGTVKASDADGENVTYSISENIHNRFGRPLFEVDPNSGEITLTRAGVFSFANDYEWRINRHEIKVTATEDPGFGPVKSTEVTVNLRELNRDDNRPDFKETNREGQYEFSYRENRDGDDVLGQVRAIDADGERVTYGIARNVFNDEREPLFEINPNTGEITLTEEGVEAFTNDYELARNEHTIVVRATEEPGFGPTKSSFVTVHLDEINVDDNKPIFNDTDDGSYNFEYEENSSNEHVIGTVNATDADGENVTYSIKTNVFNDADKPLFEIDPNSGDISLTPAGVNAYTNDFEREANMHNLVVTATEVTGLGRVKTTDVEVVLKEKDVCEDEDQVMYGDIGGRLTTVVPAVDYNIAILADVSGSMRSLFDDGKSRLEVMKDSIINFIDGIENHEGTINLTFISFSSSASLAVPIEDLTADNWGGLESAILALDAGGSTNYEAAFTRASEWFSGLDSEPDAENITLFLSDGKPTTYIGDDSSSGGSTDPLDISRALDAYGPVADISHVRAIGIATGSSETDLLRMFDNSDVVSGEFSTQTKPISDDTQELSVDVRRHEAAETVRGDPITLTSGQTADIDMDFTVVAGLSNRDEFSWSIEKRDGPGWSVVNGPNSSRSDTSLELSDPGTYRITMTLDNVTNDWRDAIDLDARIQITEEYDVPLGEVDVVTSGSELTAALIGETTHSEFREMTDDHLEGGCGADIIIGDAINTANLPWGEGDYPEQPDSIDGLENLGGLIELLTLANGSEPSQELINEFISENHDVYRLHDEPRGGDDVLSGLMGDDVLYGQGGNDVLMGGQGSDTLMGGAGEDTFKWLDEDIDGSTDTVKDFSVEDDKLDFSDLLDSPSELEISDFIDDEIEITGDASSATMVVTSPSDSGRSVTIEFEGISAAHLMDNLDDILVMRQD</sequence>
<name>A0A178JGM4_9VIBR</name>
<dbReference type="GeneID" id="78075092"/>
<dbReference type="EMBL" id="LUAX01000001">
    <property type="protein sequence ID" value="OAN00537.1"/>
    <property type="molecule type" value="Genomic_DNA"/>
</dbReference>
<keyword evidence="7" id="KW-0472">Membrane</keyword>
<evidence type="ECO:0000256" key="7">
    <source>
        <dbReference type="ARBA" id="ARBA00023136"/>
    </source>
</evidence>
<feature type="domain" description="Cadherin" evidence="10">
    <location>
        <begin position="1119"/>
        <end position="1233"/>
    </location>
</feature>
<dbReference type="Pfam" id="PF00353">
    <property type="entry name" value="HemolysinCabind"/>
    <property type="match status" value="1"/>
</dbReference>
<protein>
    <submittedName>
        <fullName evidence="11">Cadherin domain-containing protein</fullName>
    </submittedName>
</protein>
<evidence type="ECO:0000259" key="10">
    <source>
        <dbReference type="PROSITE" id="PS50268"/>
    </source>
</evidence>
<dbReference type="GO" id="GO:0007043">
    <property type="term" value="P:cell-cell junction assembly"/>
    <property type="evidence" value="ECO:0007669"/>
    <property type="project" value="TreeGrafter"/>
</dbReference>
<dbReference type="GO" id="GO:0044331">
    <property type="term" value="P:cell-cell adhesion mediated by cadherin"/>
    <property type="evidence" value="ECO:0007669"/>
    <property type="project" value="TreeGrafter"/>
</dbReference>
<feature type="domain" description="Cadherin" evidence="10">
    <location>
        <begin position="762"/>
        <end position="876"/>
    </location>
</feature>
<dbReference type="GO" id="GO:0034332">
    <property type="term" value="P:adherens junction organization"/>
    <property type="evidence" value="ECO:0007669"/>
    <property type="project" value="TreeGrafter"/>
</dbReference>